<keyword evidence="1" id="KW-0812">Transmembrane</keyword>
<proteinExistence type="predicted"/>
<dbReference type="Proteomes" id="UP001595629">
    <property type="component" value="Unassembled WGS sequence"/>
</dbReference>
<feature type="transmembrane region" description="Helical" evidence="1">
    <location>
        <begin position="21"/>
        <end position="37"/>
    </location>
</feature>
<dbReference type="EMBL" id="JBHRXI010000010">
    <property type="protein sequence ID" value="MFC3613939.1"/>
    <property type="molecule type" value="Genomic_DNA"/>
</dbReference>
<keyword evidence="1" id="KW-0472">Membrane</keyword>
<reference evidence="3" key="1">
    <citation type="journal article" date="2019" name="Int. J. Syst. Evol. Microbiol.">
        <title>The Global Catalogue of Microorganisms (GCM) 10K type strain sequencing project: providing services to taxonomists for standard genome sequencing and annotation.</title>
        <authorList>
            <consortium name="The Broad Institute Genomics Platform"/>
            <consortium name="The Broad Institute Genome Sequencing Center for Infectious Disease"/>
            <person name="Wu L."/>
            <person name="Ma J."/>
        </authorList>
    </citation>
    <scope>NUCLEOTIDE SEQUENCE [LARGE SCALE GENOMIC DNA]</scope>
    <source>
        <strain evidence="3">KCTC 42911</strain>
    </source>
</reference>
<evidence type="ECO:0000313" key="2">
    <source>
        <dbReference type="EMBL" id="MFC3613939.1"/>
    </source>
</evidence>
<evidence type="ECO:0000313" key="3">
    <source>
        <dbReference type="Proteomes" id="UP001595629"/>
    </source>
</evidence>
<gene>
    <name evidence="2" type="ORF">ACFORG_09240</name>
</gene>
<keyword evidence="3" id="KW-1185">Reference proteome</keyword>
<evidence type="ECO:0008006" key="4">
    <source>
        <dbReference type="Google" id="ProtNLM"/>
    </source>
</evidence>
<feature type="transmembrane region" description="Helical" evidence="1">
    <location>
        <begin position="78"/>
        <end position="100"/>
    </location>
</feature>
<keyword evidence="1" id="KW-1133">Transmembrane helix</keyword>
<organism evidence="2 3">
    <name type="scientific">Lutimaribacter marinistellae</name>
    <dbReference type="NCBI Taxonomy" id="1820329"/>
    <lineage>
        <taxon>Bacteria</taxon>
        <taxon>Pseudomonadati</taxon>
        <taxon>Pseudomonadota</taxon>
        <taxon>Alphaproteobacteria</taxon>
        <taxon>Rhodobacterales</taxon>
        <taxon>Roseobacteraceae</taxon>
        <taxon>Lutimaribacter</taxon>
    </lineage>
</organism>
<feature type="transmembrane region" description="Helical" evidence="1">
    <location>
        <begin position="126"/>
        <end position="146"/>
    </location>
</feature>
<name>A0ABV7TGU2_9RHOB</name>
<protein>
    <recommendedName>
        <fullName evidence="4">Tripartite ATP-independent transporter, DctQ component</fullName>
    </recommendedName>
</protein>
<dbReference type="RefSeq" id="WP_386735132.1">
    <property type="nucleotide sequence ID" value="NZ_JBHRXI010000010.1"/>
</dbReference>
<comment type="caution">
    <text evidence="2">The sequence shown here is derived from an EMBL/GenBank/DDBJ whole genome shotgun (WGS) entry which is preliminary data.</text>
</comment>
<evidence type="ECO:0000256" key="1">
    <source>
        <dbReference type="SAM" id="Phobius"/>
    </source>
</evidence>
<feature type="transmembrane region" description="Helical" evidence="1">
    <location>
        <begin position="49"/>
        <end position="66"/>
    </location>
</feature>
<accession>A0ABV7TGU2</accession>
<sequence length="173" mass="18796">MAGKIGKVLARELREMLPPTLFFLGSLNILVLTVGILSDDHVPSTVSQVSATIGALLIGKTFLLADKIPLMAQLDRRPLLTASLSAAGLYYVIATVLHIAERLISAATDSRGFLFRAKAELAAFDLPLFLVVQLWLAFLLVVYALAARTLRRLGRENVRRHLLQPVEGPPGST</sequence>